<accession>A0A8C4QUW7</accession>
<evidence type="ECO:0000256" key="3">
    <source>
        <dbReference type="ARBA" id="ARBA00010744"/>
    </source>
</evidence>
<dbReference type="FunFam" id="2.60.120.340:FF:000007">
    <property type="entry name" value="Nucleophosmin 1a"/>
    <property type="match status" value="1"/>
</dbReference>
<dbReference type="Pfam" id="PF16276">
    <property type="entry name" value="NPM1-C"/>
    <property type="match status" value="1"/>
</dbReference>
<dbReference type="GeneTree" id="ENSGT00940000166176"/>
<comment type="subcellular location">
    <subcellularLocation>
        <location evidence="1">Cytoplasm</location>
    </subcellularLocation>
    <subcellularLocation>
        <location evidence="2">Nucleus</location>
        <location evidence="2">Nucleolus</location>
    </subcellularLocation>
</comment>
<dbReference type="Gene3D" id="2.60.120.340">
    <property type="entry name" value="Nucleoplasmin core domain"/>
    <property type="match status" value="1"/>
</dbReference>
<dbReference type="InterPro" id="IPR032569">
    <property type="entry name" value="NPM1_C"/>
</dbReference>
<comment type="similarity">
    <text evidence="3">Belongs to the nucleoplasmin family.</text>
</comment>
<feature type="compositionally biased region" description="Acidic residues" evidence="8">
    <location>
        <begin position="187"/>
        <end position="196"/>
    </location>
</feature>
<dbReference type="InterPro" id="IPR036824">
    <property type="entry name" value="Nucleoplasmin_core_dom_sf"/>
</dbReference>
<dbReference type="GO" id="GO:0003682">
    <property type="term" value="F:chromatin binding"/>
    <property type="evidence" value="ECO:0007669"/>
    <property type="project" value="TreeGrafter"/>
</dbReference>
<keyword evidence="4" id="KW-0963">Cytoplasm</keyword>
<dbReference type="Ensembl" id="ENSEBUT00000021178.1">
    <property type="protein sequence ID" value="ENSEBUP00000020602.1"/>
    <property type="gene ID" value="ENSEBUG00000012753.1"/>
</dbReference>
<dbReference type="FunFam" id="1.10.10.2100:FF:000002">
    <property type="entry name" value="cell growth-regulating nucleolar protein-like"/>
    <property type="match status" value="1"/>
</dbReference>
<dbReference type="PANTHER" id="PTHR22747:SF18">
    <property type="entry name" value="GEO09167P1-RELATED"/>
    <property type="match status" value="1"/>
</dbReference>
<dbReference type="SUPFAM" id="SSF69203">
    <property type="entry name" value="Nucleoplasmin-like core domain"/>
    <property type="match status" value="1"/>
</dbReference>
<evidence type="ECO:0000256" key="6">
    <source>
        <dbReference type="ARBA" id="ARBA00022884"/>
    </source>
</evidence>
<dbReference type="GO" id="GO:0042393">
    <property type="term" value="F:histone binding"/>
    <property type="evidence" value="ECO:0007669"/>
    <property type="project" value="TreeGrafter"/>
</dbReference>
<dbReference type="GO" id="GO:0006338">
    <property type="term" value="P:chromatin remodeling"/>
    <property type="evidence" value="ECO:0007669"/>
    <property type="project" value="TreeGrafter"/>
</dbReference>
<dbReference type="InterPro" id="IPR004301">
    <property type="entry name" value="Nucleoplasmin"/>
</dbReference>
<evidence type="ECO:0000259" key="10">
    <source>
        <dbReference type="Pfam" id="PF16276"/>
    </source>
</evidence>
<keyword evidence="5" id="KW-0597">Phosphoprotein</keyword>
<evidence type="ECO:0000259" key="9">
    <source>
        <dbReference type="Pfam" id="PF03066"/>
    </source>
</evidence>
<reference evidence="11" key="1">
    <citation type="submission" date="2025-08" db="UniProtKB">
        <authorList>
            <consortium name="Ensembl"/>
        </authorList>
    </citation>
    <scope>IDENTIFICATION</scope>
</reference>
<proteinExistence type="inferred from homology"/>
<reference evidence="11" key="2">
    <citation type="submission" date="2025-09" db="UniProtKB">
        <authorList>
            <consortium name="Ensembl"/>
        </authorList>
    </citation>
    <scope>IDENTIFICATION</scope>
</reference>
<evidence type="ECO:0000256" key="4">
    <source>
        <dbReference type="ARBA" id="ARBA00022490"/>
    </source>
</evidence>
<dbReference type="GO" id="GO:0005737">
    <property type="term" value="C:cytoplasm"/>
    <property type="evidence" value="ECO:0007669"/>
    <property type="project" value="UniProtKB-SubCell"/>
</dbReference>
<dbReference type="PANTHER" id="PTHR22747">
    <property type="entry name" value="NUCLEOPLASMIN"/>
    <property type="match status" value="1"/>
</dbReference>
<feature type="region of interest" description="Disordered" evidence="8">
    <location>
        <begin position="187"/>
        <end position="333"/>
    </location>
</feature>
<dbReference type="Proteomes" id="UP000694388">
    <property type="component" value="Unplaced"/>
</dbReference>
<dbReference type="InterPro" id="IPR024057">
    <property type="entry name" value="Nucleoplasmin_core_dom"/>
</dbReference>
<evidence type="ECO:0008006" key="13">
    <source>
        <dbReference type="Google" id="ProtNLM"/>
    </source>
</evidence>
<keyword evidence="12" id="KW-1185">Reference proteome</keyword>
<organism evidence="11 12">
    <name type="scientific">Eptatretus burgeri</name>
    <name type="common">Inshore hagfish</name>
    <dbReference type="NCBI Taxonomy" id="7764"/>
    <lineage>
        <taxon>Eukaryota</taxon>
        <taxon>Metazoa</taxon>
        <taxon>Chordata</taxon>
        <taxon>Craniata</taxon>
        <taxon>Vertebrata</taxon>
        <taxon>Cyclostomata</taxon>
        <taxon>Myxini</taxon>
        <taxon>Myxiniformes</taxon>
        <taxon>Myxinidae</taxon>
        <taxon>Eptatretinae</taxon>
        <taxon>Eptatretus</taxon>
    </lineage>
</organism>
<sequence>MTHRPHQNWHANRPAKTPGPCPGNRPRVPLAHSGVRPVPINALAPRGPHCTFPGSIAASLAVERRRRSPYVGNLLLPARTEGCELKSTKKEFTFEAEDDGADHMLVLRSVCLGGDATDEMHSVEVQSLDSQGRDVVATIATLKPSVQPSLALSGLDVEPPVTFKLKAGSGPIYISGQHYLEAMSDIDDDDEDDIDETPIVPSKKRARVTPKSQPMVSMKKPKLGDAHADDEDDDDDYEDDDFEVDDEEEEEEDEVLSKGPMRIPSKKSNGQAIPKPSTPGKQNLKASGKQGASEAKVQKAATPLVAKAGAKMTESGKKEGKRTPPKSPKTPLTLEDVKTKMKLQMDKGIKMPKKEDKFVNHIKNCFKIEDQKMIKTLWSWANSQQKA</sequence>
<evidence type="ECO:0000256" key="5">
    <source>
        <dbReference type="ARBA" id="ARBA00022553"/>
    </source>
</evidence>
<evidence type="ECO:0000256" key="2">
    <source>
        <dbReference type="ARBA" id="ARBA00004604"/>
    </source>
</evidence>
<dbReference type="AlphaFoldDB" id="A0A8C4QUW7"/>
<dbReference type="Pfam" id="PF03066">
    <property type="entry name" value="Nucleoplasmin"/>
    <property type="match status" value="1"/>
</dbReference>
<feature type="domain" description="Nucleophosmin C-terminal" evidence="10">
    <location>
        <begin position="335"/>
        <end position="383"/>
    </location>
</feature>
<protein>
    <recommendedName>
        <fullName evidence="13">Nucleophosmin</fullName>
    </recommendedName>
</protein>
<evidence type="ECO:0000313" key="12">
    <source>
        <dbReference type="Proteomes" id="UP000694388"/>
    </source>
</evidence>
<dbReference type="GO" id="GO:0003723">
    <property type="term" value="F:RNA binding"/>
    <property type="evidence" value="ECO:0007669"/>
    <property type="project" value="UniProtKB-KW"/>
</dbReference>
<keyword evidence="7" id="KW-0539">Nucleus</keyword>
<evidence type="ECO:0000256" key="7">
    <source>
        <dbReference type="ARBA" id="ARBA00023242"/>
    </source>
</evidence>
<feature type="region of interest" description="Disordered" evidence="8">
    <location>
        <begin position="1"/>
        <end position="30"/>
    </location>
</feature>
<evidence type="ECO:0000313" key="11">
    <source>
        <dbReference type="Ensembl" id="ENSEBUP00000020602.1"/>
    </source>
</evidence>
<evidence type="ECO:0000256" key="1">
    <source>
        <dbReference type="ARBA" id="ARBA00004496"/>
    </source>
</evidence>
<dbReference type="GO" id="GO:0005730">
    <property type="term" value="C:nucleolus"/>
    <property type="evidence" value="ECO:0007669"/>
    <property type="project" value="UniProtKB-SubCell"/>
</dbReference>
<keyword evidence="6" id="KW-0694">RNA-binding</keyword>
<feature type="domain" description="Nucleoplasmin core" evidence="9">
    <location>
        <begin position="82"/>
        <end position="179"/>
    </location>
</feature>
<feature type="compositionally biased region" description="Acidic residues" evidence="8">
    <location>
        <begin position="228"/>
        <end position="254"/>
    </location>
</feature>
<name>A0A8C4QUW7_EPTBU</name>
<dbReference type="Gene3D" id="1.10.10.2100">
    <property type="match status" value="1"/>
</dbReference>
<dbReference type="GO" id="GO:0005654">
    <property type="term" value="C:nucleoplasm"/>
    <property type="evidence" value="ECO:0007669"/>
    <property type="project" value="TreeGrafter"/>
</dbReference>
<evidence type="ECO:0000256" key="8">
    <source>
        <dbReference type="SAM" id="MobiDB-lite"/>
    </source>
</evidence>